<comment type="subcellular location">
    <subcellularLocation>
        <location evidence="1">Cytoplasm</location>
    </subcellularLocation>
</comment>
<dbReference type="PANTHER" id="PTHR16290">
    <property type="entry name" value="TRANSCRIPTION FACTOR SMIF DECAPPING ENZYME DCP1"/>
    <property type="match status" value="1"/>
</dbReference>
<dbReference type="GO" id="GO:0008047">
    <property type="term" value="F:enzyme activator activity"/>
    <property type="evidence" value="ECO:0007669"/>
    <property type="project" value="InterPro"/>
</dbReference>
<feature type="region of interest" description="Disordered" evidence="5">
    <location>
        <begin position="133"/>
        <end position="196"/>
    </location>
</feature>
<dbReference type="GO" id="GO:0031087">
    <property type="term" value="P:deadenylation-independent decapping of nuclear-transcribed mRNA"/>
    <property type="evidence" value="ECO:0007669"/>
    <property type="project" value="TreeGrafter"/>
</dbReference>
<name>A0A7S1RFM8_ALECA</name>
<evidence type="ECO:0000256" key="3">
    <source>
        <dbReference type="ARBA" id="ARBA00022490"/>
    </source>
</evidence>
<feature type="compositionally biased region" description="Pro residues" evidence="5">
    <location>
        <begin position="145"/>
        <end position="171"/>
    </location>
</feature>
<dbReference type="GO" id="GO:0006397">
    <property type="term" value="P:mRNA processing"/>
    <property type="evidence" value="ECO:0007669"/>
    <property type="project" value="UniProtKB-KW"/>
</dbReference>
<comment type="similarity">
    <text evidence="2">Belongs to the DCP1 family.</text>
</comment>
<proteinExistence type="inferred from homology"/>
<evidence type="ECO:0000313" key="6">
    <source>
        <dbReference type="EMBL" id="CAD9164571.1"/>
    </source>
</evidence>
<reference evidence="6" key="1">
    <citation type="submission" date="2021-01" db="EMBL/GenBank/DDBJ databases">
        <authorList>
            <person name="Corre E."/>
            <person name="Pelletier E."/>
            <person name="Niang G."/>
            <person name="Scheremetjew M."/>
            <person name="Finn R."/>
            <person name="Kale V."/>
            <person name="Holt S."/>
            <person name="Cochrane G."/>
            <person name="Meng A."/>
            <person name="Brown T."/>
            <person name="Cohen L."/>
        </authorList>
    </citation>
    <scope>NUCLEOTIDE SEQUENCE</scope>
    <source>
        <strain evidence="6">OF101</strain>
    </source>
</reference>
<dbReference type="PANTHER" id="PTHR16290:SF0">
    <property type="entry name" value="DECAPPING PROTEIN 1, ISOFORM A"/>
    <property type="match status" value="1"/>
</dbReference>
<evidence type="ECO:0000256" key="1">
    <source>
        <dbReference type="ARBA" id="ARBA00004496"/>
    </source>
</evidence>
<accession>A0A7S1RFM8</accession>
<dbReference type="GO" id="GO:0000290">
    <property type="term" value="P:deadenylation-dependent decapping of nuclear-transcribed mRNA"/>
    <property type="evidence" value="ECO:0007669"/>
    <property type="project" value="InterPro"/>
</dbReference>
<keyword evidence="3" id="KW-0963">Cytoplasm</keyword>
<evidence type="ECO:0000256" key="4">
    <source>
        <dbReference type="ARBA" id="ARBA00022664"/>
    </source>
</evidence>
<dbReference type="GO" id="GO:0003729">
    <property type="term" value="F:mRNA binding"/>
    <property type="evidence" value="ECO:0007669"/>
    <property type="project" value="TreeGrafter"/>
</dbReference>
<sequence>MAASGIEQARFKGMLESLQLQDPEISSIVVYSKFVVAYLLQQDGPNPGWRKANIEGPVYIVRRRVAPRYQLLVKNQLHMNDLLDSLHADWELDCQKNYVFYKVQDGSKRIRGLWFHDDSERQKIEDTLEKTLEEIRSSPNEPLIEPMPTPPEPKAPQPEPVPQVQQMPPPEVSQGGSLHAQFGLTGAAKTSSQDSVTVSASSLRSALHSLADDGTFLKVMMQKLKENQGK</sequence>
<organism evidence="6">
    <name type="scientific">Alexandrium catenella</name>
    <name type="common">Red tide dinoflagellate</name>
    <name type="synonym">Gonyaulax catenella</name>
    <dbReference type="NCBI Taxonomy" id="2925"/>
    <lineage>
        <taxon>Eukaryota</taxon>
        <taxon>Sar</taxon>
        <taxon>Alveolata</taxon>
        <taxon>Dinophyceae</taxon>
        <taxon>Gonyaulacales</taxon>
        <taxon>Pyrocystaceae</taxon>
        <taxon>Alexandrium</taxon>
    </lineage>
</organism>
<evidence type="ECO:0000256" key="5">
    <source>
        <dbReference type="SAM" id="MobiDB-lite"/>
    </source>
</evidence>
<keyword evidence="4" id="KW-0507">mRNA processing</keyword>
<dbReference type="Pfam" id="PF06058">
    <property type="entry name" value="DCP1"/>
    <property type="match status" value="1"/>
</dbReference>
<protein>
    <submittedName>
        <fullName evidence="6">Uncharacterized protein</fullName>
    </submittedName>
</protein>
<evidence type="ECO:0000256" key="2">
    <source>
        <dbReference type="ARBA" id="ARBA00008778"/>
    </source>
</evidence>
<dbReference type="Gene3D" id="2.30.29.30">
    <property type="entry name" value="Pleckstrin-homology domain (PH domain)/Phosphotyrosine-binding domain (PTB)"/>
    <property type="match status" value="1"/>
</dbReference>
<dbReference type="GO" id="GO:0000932">
    <property type="term" value="C:P-body"/>
    <property type="evidence" value="ECO:0007669"/>
    <property type="project" value="TreeGrafter"/>
</dbReference>
<dbReference type="AlphaFoldDB" id="A0A7S1RFM8"/>
<dbReference type="SUPFAM" id="SSF50729">
    <property type="entry name" value="PH domain-like"/>
    <property type="match status" value="1"/>
</dbReference>
<gene>
    <name evidence="6" type="ORF">ACAT0790_LOCUS41337</name>
</gene>
<dbReference type="InterPro" id="IPR010334">
    <property type="entry name" value="Dcp1"/>
</dbReference>
<dbReference type="InterPro" id="IPR011993">
    <property type="entry name" value="PH-like_dom_sf"/>
</dbReference>
<dbReference type="EMBL" id="HBGE01068921">
    <property type="protein sequence ID" value="CAD9164571.1"/>
    <property type="molecule type" value="Transcribed_RNA"/>
</dbReference>